<feature type="transmembrane region" description="Helical" evidence="1">
    <location>
        <begin position="5"/>
        <end position="25"/>
    </location>
</feature>
<evidence type="ECO:0000313" key="3">
    <source>
        <dbReference type="Proteomes" id="UP000178197"/>
    </source>
</evidence>
<keyword evidence="1" id="KW-0812">Transmembrane</keyword>
<organism evidence="2 3">
    <name type="scientific">Candidatus Yanofskybacteria bacterium RIFCSPHIGHO2_02_FULL_43_15c</name>
    <dbReference type="NCBI Taxonomy" id="1802679"/>
    <lineage>
        <taxon>Bacteria</taxon>
        <taxon>Candidatus Yanofskyibacteriota</taxon>
    </lineage>
</organism>
<dbReference type="Proteomes" id="UP000178197">
    <property type="component" value="Unassembled WGS sequence"/>
</dbReference>
<dbReference type="EMBL" id="MGJT01000017">
    <property type="protein sequence ID" value="OGN12495.1"/>
    <property type="molecule type" value="Genomic_DNA"/>
</dbReference>
<feature type="transmembrane region" description="Helical" evidence="1">
    <location>
        <begin position="206"/>
        <end position="234"/>
    </location>
</feature>
<keyword evidence="1" id="KW-0472">Membrane</keyword>
<feature type="transmembrane region" description="Helical" evidence="1">
    <location>
        <begin position="123"/>
        <end position="140"/>
    </location>
</feature>
<evidence type="ECO:0000256" key="1">
    <source>
        <dbReference type="SAM" id="Phobius"/>
    </source>
</evidence>
<protein>
    <submittedName>
        <fullName evidence="2">Uncharacterized protein</fullName>
    </submittedName>
</protein>
<evidence type="ECO:0000313" key="2">
    <source>
        <dbReference type="EMBL" id="OGN12495.1"/>
    </source>
</evidence>
<comment type="caution">
    <text evidence="2">The sequence shown here is derived from an EMBL/GenBank/DDBJ whole genome shotgun (WGS) entry which is preliminary data.</text>
</comment>
<accession>A0A1F8FH65</accession>
<feature type="transmembrane region" description="Helical" evidence="1">
    <location>
        <begin position="84"/>
        <end position="103"/>
    </location>
</feature>
<sequence>MKRIILLLVTVGAAFVFWMVTKPLFEQSFDFQNIGSWLWPLGFLAAFVGLQALVFLLLDRKIVWLSVFLGLGVFAFVFNPKEILVWAGVAIALLLQWSAWRAIKGESQNKLRFHLRSNLHSGMGRLVTSILILISFAYFLNSGIREEARRRELPNFVRQTVQVVVENYVDENLEAKSPSLRAQLTEKVLDQIINYLKPYFVVLPPILTFGLFLILQGLSFIFVWLGMILAMLIFRVLKILKLVKIEVESREAEILKF</sequence>
<reference evidence="2 3" key="1">
    <citation type="journal article" date="2016" name="Nat. Commun.">
        <title>Thousands of microbial genomes shed light on interconnected biogeochemical processes in an aquifer system.</title>
        <authorList>
            <person name="Anantharaman K."/>
            <person name="Brown C.T."/>
            <person name="Hug L.A."/>
            <person name="Sharon I."/>
            <person name="Castelle C.J."/>
            <person name="Probst A.J."/>
            <person name="Thomas B.C."/>
            <person name="Singh A."/>
            <person name="Wilkins M.J."/>
            <person name="Karaoz U."/>
            <person name="Brodie E.L."/>
            <person name="Williams K.H."/>
            <person name="Hubbard S.S."/>
            <person name="Banfield J.F."/>
        </authorList>
    </citation>
    <scope>NUCLEOTIDE SEQUENCE [LARGE SCALE GENOMIC DNA]</scope>
</reference>
<proteinExistence type="predicted"/>
<keyword evidence="1" id="KW-1133">Transmembrane helix</keyword>
<feature type="transmembrane region" description="Helical" evidence="1">
    <location>
        <begin position="62"/>
        <end position="78"/>
    </location>
</feature>
<gene>
    <name evidence="2" type="ORF">A3C71_01855</name>
</gene>
<name>A0A1F8FH65_9BACT</name>
<dbReference type="AlphaFoldDB" id="A0A1F8FH65"/>
<feature type="transmembrane region" description="Helical" evidence="1">
    <location>
        <begin position="37"/>
        <end position="57"/>
    </location>
</feature>